<accession>A0A9P4SE17</accession>
<protein>
    <submittedName>
        <fullName evidence="2">Uncharacterized protein</fullName>
    </submittedName>
</protein>
<comment type="caution">
    <text evidence="2">The sequence shown here is derived from an EMBL/GenBank/DDBJ whole genome shotgun (WGS) entry which is preliminary data.</text>
</comment>
<gene>
    <name evidence="2" type="ORF">M501DRAFT_1014729</name>
</gene>
<proteinExistence type="predicted"/>
<dbReference type="AlphaFoldDB" id="A0A9P4SE17"/>
<feature type="transmembrane region" description="Helical" evidence="1">
    <location>
        <begin position="666"/>
        <end position="689"/>
    </location>
</feature>
<dbReference type="OrthoDB" id="5342924at2759"/>
<feature type="transmembrane region" description="Helical" evidence="1">
    <location>
        <begin position="49"/>
        <end position="68"/>
    </location>
</feature>
<keyword evidence="1" id="KW-0812">Transmembrane</keyword>
<evidence type="ECO:0000256" key="1">
    <source>
        <dbReference type="SAM" id="Phobius"/>
    </source>
</evidence>
<sequence>MEDKTSKEITAVTVPLFTPTPMEESFNPLEEETSPPHGAKRARSRFLSILYHFICLLWIVPIVALIALNVTGYVVGASFGCPLGCQITPLEPTTTTRRAMRLDVDDRNALGGLQFAAKALEIWFIAVMVALVYDVTMFYARKDGGGLPMQYLMSPLQFADLRQLFYPSFWTSIYSLDGKEHWISRKKLMLYIYLHLLIFCGIISNIMGPATAVLLLPKSEWVEREVWSAKTFSSFKSNEVPTPDDFDFGCQSLVDNPGDYHCAYPLDKYMDLFLTTTFLDNGRLQHLSEEDNLSFALNNSDTGLLNHTMRAPSRQVLREVRYLRDKYETAAQAPTYQNASDILSAYYPDDPEVSFPNFRLFQNSIQGQIVHLGPSVEYASGCAFNVSEIVVSSDRSVRCYNMPNPDGLNNDTPVHLPYPISDPELDVSTICIRNGSGWGEATDYTHMHVTNSKHGNLSINVYSTEGAIYLDSKKFGCVTGDRVQTESSCNWEAWFNDEIPQEFKGTLMNSHIVEYEIDEVGVTWCQTSAFLRFSNYQYDLSSLTNPLNLVVLDNVGPFIEGQEPLRIHPSWFRAAWSVGLNDEPLTGERDATELIVGETKRLYPTEPITRYHEAIMGQVLSIITHEQDTLSSFPTSPPGAGPTPLLRSFFRSRVWSYNLGSRTSKLGVMVAVTGCFMVLMHSFVALFIAKRVKREPLDLVVAGLLQKPPGGFTANATWNRVRFEMDNELGAEFVLRR</sequence>
<dbReference type="EMBL" id="MU006092">
    <property type="protein sequence ID" value="KAF2840729.1"/>
    <property type="molecule type" value="Genomic_DNA"/>
</dbReference>
<evidence type="ECO:0000313" key="2">
    <source>
        <dbReference type="EMBL" id="KAF2840729.1"/>
    </source>
</evidence>
<evidence type="ECO:0000313" key="3">
    <source>
        <dbReference type="Proteomes" id="UP000799429"/>
    </source>
</evidence>
<organism evidence="2 3">
    <name type="scientific">Patellaria atrata CBS 101060</name>
    <dbReference type="NCBI Taxonomy" id="1346257"/>
    <lineage>
        <taxon>Eukaryota</taxon>
        <taxon>Fungi</taxon>
        <taxon>Dikarya</taxon>
        <taxon>Ascomycota</taxon>
        <taxon>Pezizomycotina</taxon>
        <taxon>Dothideomycetes</taxon>
        <taxon>Dothideomycetes incertae sedis</taxon>
        <taxon>Patellariales</taxon>
        <taxon>Patellariaceae</taxon>
        <taxon>Patellaria</taxon>
    </lineage>
</organism>
<dbReference type="Proteomes" id="UP000799429">
    <property type="component" value="Unassembled WGS sequence"/>
</dbReference>
<keyword evidence="3" id="KW-1185">Reference proteome</keyword>
<keyword evidence="1" id="KW-0472">Membrane</keyword>
<reference evidence="2" key="1">
    <citation type="journal article" date="2020" name="Stud. Mycol.">
        <title>101 Dothideomycetes genomes: a test case for predicting lifestyles and emergence of pathogens.</title>
        <authorList>
            <person name="Haridas S."/>
            <person name="Albert R."/>
            <person name="Binder M."/>
            <person name="Bloem J."/>
            <person name="Labutti K."/>
            <person name="Salamov A."/>
            <person name="Andreopoulos B."/>
            <person name="Baker S."/>
            <person name="Barry K."/>
            <person name="Bills G."/>
            <person name="Bluhm B."/>
            <person name="Cannon C."/>
            <person name="Castanera R."/>
            <person name="Culley D."/>
            <person name="Daum C."/>
            <person name="Ezra D."/>
            <person name="Gonzalez J."/>
            <person name="Henrissat B."/>
            <person name="Kuo A."/>
            <person name="Liang C."/>
            <person name="Lipzen A."/>
            <person name="Lutzoni F."/>
            <person name="Magnuson J."/>
            <person name="Mondo S."/>
            <person name="Nolan M."/>
            <person name="Ohm R."/>
            <person name="Pangilinan J."/>
            <person name="Park H.-J."/>
            <person name="Ramirez L."/>
            <person name="Alfaro M."/>
            <person name="Sun H."/>
            <person name="Tritt A."/>
            <person name="Yoshinaga Y."/>
            <person name="Zwiers L.-H."/>
            <person name="Turgeon B."/>
            <person name="Goodwin S."/>
            <person name="Spatafora J."/>
            <person name="Crous P."/>
            <person name="Grigoriev I."/>
        </authorList>
    </citation>
    <scope>NUCLEOTIDE SEQUENCE</scope>
    <source>
        <strain evidence="2">CBS 101060</strain>
    </source>
</reference>
<feature type="transmembrane region" description="Helical" evidence="1">
    <location>
        <begin position="188"/>
        <end position="208"/>
    </location>
</feature>
<keyword evidence="1" id="KW-1133">Transmembrane helix</keyword>
<name>A0A9P4SE17_9PEZI</name>